<dbReference type="SUPFAM" id="SSF89155">
    <property type="entry name" value="TorD-like"/>
    <property type="match status" value="1"/>
</dbReference>
<keyword evidence="2" id="KW-1185">Reference proteome</keyword>
<protein>
    <submittedName>
        <fullName evidence="1">Molecular chaperone TorD family protein</fullName>
    </submittedName>
</protein>
<comment type="caution">
    <text evidence="1">The sequence shown here is derived from an EMBL/GenBank/DDBJ whole genome shotgun (WGS) entry which is preliminary data.</text>
</comment>
<dbReference type="Proteomes" id="UP000319322">
    <property type="component" value="Unassembled WGS sequence"/>
</dbReference>
<dbReference type="RefSeq" id="WP_120948228.1">
    <property type="nucleotide sequence ID" value="NZ_QXQS01000007.1"/>
</dbReference>
<evidence type="ECO:0000313" key="1">
    <source>
        <dbReference type="EMBL" id="TSA83917.1"/>
    </source>
</evidence>
<sequence length="203" mass="23226">MTSIDPNLIYARAIYYRLWHYMVVFVHTQGVFSELKALVAHLKNFPFDVSSAQAWQEFDTFLAQGLQAFEAEQNAVLFAPGEVFVPLSASYYLEGQDNGKKRLEAIALLKQSGLHIESYTITSPIAEDDLAFLTLMMNAFLQQLLEDQGFFSLHEKLFKDFFHLFSDAFLEAISTHKKSVCYQSFAIILGAFIQHERLFFNLA</sequence>
<accession>A0A553UUM8</accession>
<dbReference type="AlphaFoldDB" id="A0A553UUM8"/>
<gene>
    <name evidence="1" type="ORF">FNE76_04505</name>
</gene>
<reference evidence="1" key="2">
    <citation type="submission" date="2019-07" db="EMBL/GenBank/DDBJ databases">
        <authorList>
            <person name="Papic B."/>
        </authorList>
    </citation>
    <scope>NUCLEOTIDE SEQUENCE [LARGE SCALE GENOMIC DNA]</scope>
    <source>
        <strain evidence="1">L8b</strain>
    </source>
</reference>
<organism evidence="1 2">
    <name type="scientific">Helicobacter mehlei</name>
    <dbReference type="NCBI Taxonomy" id="2316080"/>
    <lineage>
        <taxon>Bacteria</taxon>
        <taxon>Pseudomonadati</taxon>
        <taxon>Campylobacterota</taxon>
        <taxon>Epsilonproteobacteria</taxon>
        <taxon>Campylobacterales</taxon>
        <taxon>Helicobacteraceae</taxon>
        <taxon>Helicobacter</taxon>
    </lineage>
</organism>
<dbReference type="InterPro" id="IPR036411">
    <property type="entry name" value="TorD-like_sf"/>
</dbReference>
<dbReference type="Gene3D" id="1.10.3480.10">
    <property type="entry name" value="TorD-like"/>
    <property type="match status" value="1"/>
</dbReference>
<name>A0A553UUM8_9HELI</name>
<dbReference type="Pfam" id="PF02613">
    <property type="entry name" value="Nitrate_red_del"/>
    <property type="match status" value="1"/>
</dbReference>
<proteinExistence type="predicted"/>
<dbReference type="EMBL" id="VKGC01000009">
    <property type="protein sequence ID" value="TSA83917.1"/>
    <property type="molecule type" value="Genomic_DNA"/>
</dbReference>
<evidence type="ECO:0000313" key="2">
    <source>
        <dbReference type="Proteomes" id="UP000319322"/>
    </source>
</evidence>
<reference evidence="1" key="1">
    <citation type="submission" date="2019-07" db="EMBL/GenBank/DDBJ databases">
        <title>Helicobacter labacensis sp. nov., Helicobacter mehlei sp. nov. and Helicobacter vulpis sp. nov., isolated from gastric mucosa of red fox (Vulpis vulpis).</title>
        <authorList>
            <person name="Kusar D."/>
            <person name="Gruntar I."/>
            <person name="Pate M."/>
            <person name="Zajc U."/>
            <person name="Ocepek M."/>
        </authorList>
    </citation>
    <scope>NUCLEOTIDE SEQUENCE [LARGE SCALE GENOMIC DNA]</scope>
    <source>
        <strain evidence="1">L8b</strain>
    </source>
</reference>
<dbReference type="InterPro" id="IPR020945">
    <property type="entry name" value="DMSO/NO3_reduct_chaperone"/>
</dbReference>